<name>A0A1M5C4X9_9FLAO</name>
<proteinExistence type="inferred from homology"/>
<dbReference type="CDD" id="cd16026">
    <property type="entry name" value="GALNS_like"/>
    <property type="match status" value="1"/>
</dbReference>
<dbReference type="InterPro" id="IPR024607">
    <property type="entry name" value="Sulfatase_CS"/>
</dbReference>
<dbReference type="PROSITE" id="PS00149">
    <property type="entry name" value="SULFATASE_2"/>
    <property type="match status" value="1"/>
</dbReference>
<dbReference type="Proteomes" id="UP000184406">
    <property type="component" value="Unassembled WGS sequence"/>
</dbReference>
<dbReference type="SUPFAM" id="SSF53649">
    <property type="entry name" value="Alkaline phosphatase-like"/>
    <property type="match status" value="1"/>
</dbReference>
<evidence type="ECO:0000313" key="6">
    <source>
        <dbReference type="EMBL" id="SHF49833.1"/>
    </source>
</evidence>
<reference evidence="7" key="1">
    <citation type="submission" date="2016-11" db="EMBL/GenBank/DDBJ databases">
        <authorList>
            <person name="Varghese N."/>
            <person name="Submissions S."/>
        </authorList>
    </citation>
    <scope>NUCLEOTIDE SEQUENCE [LARGE SCALE GENOMIC DNA]</scope>
    <source>
        <strain evidence="7">DSM 17539</strain>
    </source>
</reference>
<organism evidence="6 7">
    <name type="scientific">Arenibacter palladensis</name>
    <dbReference type="NCBI Taxonomy" id="237373"/>
    <lineage>
        <taxon>Bacteria</taxon>
        <taxon>Pseudomonadati</taxon>
        <taxon>Bacteroidota</taxon>
        <taxon>Flavobacteriia</taxon>
        <taxon>Flavobacteriales</taxon>
        <taxon>Flavobacteriaceae</taxon>
        <taxon>Arenibacter</taxon>
    </lineage>
</organism>
<protein>
    <submittedName>
        <fullName evidence="6">Arylsulfatase A</fullName>
    </submittedName>
</protein>
<dbReference type="GO" id="GO:0004065">
    <property type="term" value="F:arylsulfatase activity"/>
    <property type="evidence" value="ECO:0007669"/>
    <property type="project" value="TreeGrafter"/>
</dbReference>
<dbReference type="Pfam" id="PF00884">
    <property type="entry name" value="Sulfatase"/>
    <property type="match status" value="1"/>
</dbReference>
<dbReference type="PROSITE" id="PS00523">
    <property type="entry name" value="SULFATASE_1"/>
    <property type="match status" value="1"/>
</dbReference>
<evidence type="ECO:0000256" key="3">
    <source>
        <dbReference type="ARBA" id="ARBA00022801"/>
    </source>
</evidence>
<dbReference type="AlphaFoldDB" id="A0A1M5C4X9"/>
<dbReference type="PANTHER" id="PTHR42693:SF53">
    <property type="entry name" value="ENDO-4-O-SULFATASE"/>
    <property type="match status" value="1"/>
</dbReference>
<dbReference type="Gene3D" id="3.30.1120.10">
    <property type="match status" value="1"/>
</dbReference>
<dbReference type="InterPro" id="IPR050738">
    <property type="entry name" value="Sulfatase"/>
</dbReference>
<dbReference type="EMBL" id="FQUX01000004">
    <property type="protein sequence ID" value="SHF49833.1"/>
    <property type="molecule type" value="Genomic_DNA"/>
</dbReference>
<dbReference type="InterPro" id="IPR017850">
    <property type="entry name" value="Alkaline_phosphatase_core_sf"/>
</dbReference>
<sequence length="491" mass="54614">MHFTKTNIAFFAMVMNFGIIFSQTSESLESKLSEVPNFIVIFIDDMGYADIGPFGSKLNRTPNLDKMADEGMRLTSFYAAALCTPSRASIMTGSYPKRVGLMQGSWHAVLMPGDEHGLNPDEITMAEVLKQEGYSTGIVGKWHLGDQKPFLPTRHGFDYFYGIPYSNDMIPSNTGKKRNFPPLPLMRNETVIGEVVDQSDLTVDVTNEALKFIRSNADRPFFLYIPHPMVHGPLNASKDFRGRSNNGIYGDAVEEIDWSVGQILSQLKELDIDENTMVVFTSDNGPTRICDTTPLRGTKGTTFEGGLRVPFLVRWPAKIPKGSTFGGITSTMDLLPTFARFAGGDIPKDRIFDGKDISKILLGIEKSESPYESFYYYEQANLTAVRSGDWKLHLKGDEGNPALYNLEDDIGEKNNIIEGHPMEVSKLIKLMEVARKDLGDGLRHPGKNVRPIGFYDNPKALIPSANGLPVGRDSGVIVKNLWPAKHYVNRN</sequence>
<dbReference type="InterPro" id="IPR000917">
    <property type="entry name" value="Sulfatase_N"/>
</dbReference>
<evidence type="ECO:0000256" key="1">
    <source>
        <dbReference type="ARBA" id="ARBA00008779"/>
    </source>
</evidence>
<feature type="domain" description="Sulfatase N-terminal" evidence="5">
    <location>
        <begin position="36"/>
        <end position="343"/>
    </location>
</feature>
<dbReference type="Gene3D" id="3.40.720.10">
    <property type="entry name" value="Alkaline Phosphatase, subunit A"/>
    <property type="match status" value="1"/>
</dbReference>
<dbReference type="GO" id="GO:0046872">
    <property type="term" value="F:metal ion binding"/>
    <property type="evidence" value="ECO:0007669"/>
    <property type="project" value="UniProtKB-KW"/>
</dbReference>
<accession>A0A1M5C4X9</accession>
<gene>
    <name evidence="6" type="ORF">SAMN03080594_104382</name>
</gene>
<keyword evidence="2" id="KW-0479">Metal-binding</keyword>
<evidence type="ECO:0000256" key="4">
    <source>
        <dbReference type="ARBA" id="ARBA00022837"/>
    </source>
</evidence>
<evidence type="ECO:0000259" key="5">
    <source>
        <dbReference type="Pfam" id="PF00884"/>
    </source>
</evidence>
<dbReference type="PANTHER" id="PTHR42693">
    <property type="entry name" value="ARYLSULFATASE FAMILY MEMBER"/>
    <property type="match status" value="1"/>
</dbReference>
<dbReference type="RefSeq" id="WP_218587927.1">
    <property type="nucleotide sequence ID" value="NZ_FQUX01000004.1"/>
</dbReference>
<keyword evidence="3" id="KW-0378">Hydrolase</keyword>
<keyword evidence="7" id="KW-1185">Reference proteome</keyword>
<comment type="similarity">
    <text evidence="1">Belongs to the sulfatase family.</text>
</comment>
<keyword evidence="4" id="KW-0106">Calcium</keyword>
<evidence type="ECO:0000256" key="2">
    <source>
        <dbReference type="ARBA" id="ARBA00022723"/>
    </source>
</evidence>
<evidence type="ECO:0000313" key="7">
    <source>
        <dbReference type="Proteomes" id="UP000184406"/>
    </source>
</evidence>